<dbReference type="SUPFAM" id="SSF110296">
    <property type="entry name" value="Oligoxyloglucan reducing end-specific cellobiohydrolase"/>
    <property type="match status" value="2"/>
</dbReference>
<dbReference type="PANTHER" id="PTHR43739:SF5">
    <property type="entry name" value="EXO-ALPHA-SIALIDASE"/>
    <property type="match status" value="1"/>
</dbReference>
<dbReference type="InterPro" id="IPR015943">
    <property type="entry name" value="WD40/YVTN_repeat-like_dom_sf"/>
</dbReference>
<dbReference type="PANTHER" id="PTHR43739">
    <property type="entry name" value="XYLOGLUCANASE (EUROFUNG)"/>
    <property type="match status" value="1"/>
</dbReference>
<dbReference type="STRING" id="1619044.UY92_C0001G0042"/>
<protein>
    <submittedName>
        <fullName evidence="1">Glycosyl hydrolase, BNR repeat-containing protein</fullName>
    </submittedName>
</protein>
<name>A0A0G1YHW9_9BACT</name>
<reference evidence="1 2" key="1">
    <citation type="journal article" date="2015" name="Nature">
        <title>rRNA introns, odd ribosomes, and small enigmatic genomes across a large radiation of phyla.</title>
        <authorList>
            <person name="Brown C.T."/>
            <person name="Hug L.A."/>
            <person name="Thomas B.C."/>
            <person name="Sharon I."/>
            <person name="Castelle C.J."/>
            <person name="Singh A."/>
            <person name="Wilkins M.J."/>
            <person name="Williams K.H."/>
            <person name="Banfield J.F."/>
        </authorList>
    </citation>
    <scope>NUCLEOTIDE SEQUENCE [LARGE SCALE GENOMIC DNA]</scope>
</reference>
<dbReference type="GO" id="GO:0016787">
    <property type="term" value="F:hydrolase activity"/>
    <property type="evidence" value="ECO:0007669"/>
    <property type="project" value="UniProtKB-KW"/>
</dbReference>
<dbReference type="PROSITE" id="PS51257">
    <property type="entry name" value="PROKAR_LIPOPROTEIN"/>
    <property type="match status" value="1"/>
</dbReference>
<organism evidence="1 2">
    <name type="scientific">Candidatus Magasanikbacteria bacterium GW2011_GWA2_56_11</name>
    <dbReference type="NCBI Taxonomy" id="1619044"/>
    <lineage>
        <taxon>Bacteria</taxon>
        <taxon>Candidatus Magasanikiibacteriota</taxon>
    </lineage>
</organism>
<dbReference type="GO" id="GO:0010411">
    <property type="term" value="P:xyloglucan metabolic process"/>
    <property type="evidence" value="ECO:0007669"/>
    <property type="project" value="TreeGrafter"/>
</dbReference>
<dbReference type="EMBL" id="LCRX01000001">
    <property type="protein sequence ID" value="KKW43028.1"/>
    <property type="molecule type" value="Genomic_DNA"/>
</dbReference>
<keyword evidence="1" id="KW-0378">Hydrolase</keyword>
<evidence type="ECO:0000313" key="2">
    <source>
        <dbReference type="Proteomes" id="UP000033870"/>
    </source>
</evidence>
<comment type="caution">
    <text evidence="1">The sequence shown here is derived from an EMBL/GenBank/DDBJ whole genome shotgun (WGS) entry which is preliminary data.</text>
</comment>
<proteinExistence type="predicted"/>
<dbReference type="AlphaFoldDB" id="A0A0G1YHW9"/>
<dbReference type="Gene3D" id="2.130.10.10">
    <property type="entry name" value="YVTN repeat-like/Quinoprotein amine dehydrogenase"/>
    <property type="match status" value="2"/>
</dbReference>
<dbReference type="Proteomes" id="UP000033870">
    <property type="component" value="Unassembled WGS sequence"/>
</dbReference>
<gene>
    <name evidence="1" type="ORF">UY92_C0001G0042</name>
</gene>
<accession>A0A0G1YHW9</accession>
<evidence type="ECO:0000313" key="1">
    <source>
        <dbReference type="EMBL" id="KKW43028.1"/>
    </source>
</evidence>
<dbReference type="InterPro" id="IPR052025">
    <property type="entry name" value="Xyloglucanase_GH74"/>
</dbReference>
<sequence>MKMRLPVWFLAGIVLVLAGQGCVSLDGGNKSSTTGPAGMFLSADKGESWQAISLLPLADGVKSLSAVDVYGVVEDPQDPQSLYWLTRTQGLLYSYDGGRSWRQSVEPFNSGFVYSVAIHPQDKCTLLATNGRQIFKTVDCNRSWTEIYREADVSRSIRTVAYAPFSPHEIFAAESSGDILKSEDSGQSWRLASEVGNELSRLFLDTNEAGLMYAASSKNGLYRSRDGGKTWVQIKNQLKQFPKALEYRRMYLYPTRPGQLYWVSQYGILVSRNAGDDWESINLITPPGGVNIFGFAVNPKNDQEMYYSATVGTRSTFYRSIDGGKNWVTRKMPSGQIPTFLRVQPETGGIYLGFSVPPKK</sequence>